<feature type="domain" description="Cytochrome c" evidence="8">
    <location>
        <begin position="19"/>
        <end position="116"/>
    </location>
</feature>
<evidence type="ECO:0000256" key="3">
    <source>
        <dbReference type="ARBA" id="ARBA00022723"/>
    </source>
</evidence>
<evidence type="ECO:0000313" key="9">
    <source>
        <dbReference type="EMBL" id="ABJ82091.1"/>
    </source>
</evidence>
<evidence type="ECO:0000256" key="7">
    <source>
        <dbReference type="SAM" id="SignalP"/>
    </source>
</evidence>
<keyword evidence="2 6" id="KW-0349">Heme</keyword>
<dbReference type="HOGENOM" id="CLU_060944_2_0_0"/>
<keyword evidence="5 6" id="KW-0408">Iron</keyword>
<dbReference type="OrthoDB" id="9805828at2"/>
<dbReference type="PANTHER" id="PTHR11961">
    <property type="entry name" value="CYTOCHROME C"/>
    <property type="match status" value="1"/>
</dbReference>
<accession>Q02A35</accession>
<dbReference type="EMBL" id="CP000473">
    <property type="protein sequence ID" value="ABJ82091.1"/>
    <property type="molecule type" value="Genomic_DNA"/>
</dbReference>
<dbReference type="InterPro" id="IPR036909">
    <property type="entry name" value="Cyt_c-like_dom_sf"/>
</dbReference>
<protein>
    <submittedName>
        <fullName evidence="9">Cytochrome c, class I</fullName>
    </submittedName>
</protein>
<evidence type="ECO:0000256" key="6">
    <source>
        <dbReference type="PROSITE-ProRule" id="PRU00433"/>
    </source>
</evidence>
<sequence length="118" mass="13074" precursor="true">MKYLVAFIVAVCALWKASAAGPPGKDLFERRCTGCHAIDREKSGPRLAGVYGRRAGAIAGFTYSESLRKSGVVWDRATLDRWLANPESVVPDNDMPFRLADEGERQAIIEYLRQISSK</sequence>
<feature type="chain" id="PRO_5004163390" evidence="7">
    <location>
        <begin position="20"/>
        <end position="118"/>
    </location>
</feature>
<dbReference type="GO" id="GO:0009055">
    <property type="term" value="F:electron transfer activity"/>
    <property type="evidence" value="ECO:0007669"/>
    <property type="project" value="InterPro"/>
</dbReference>
<dbReference type="KEGG" id="sus:Acid_1097"/>
<dbReference type="GO" id="GO:0046872">
    <property type="term" value="F:metal ion binding"/>
    <property type="evidence" value="ECO:0007669"/>
    <property type="project" value="UniProtKB-KW"/>
</dbReference>
<keyword evidence="7" id="KW-0732">Signal</keyword>
<dbReference type="InterPro" id="IPR009056">
    <property type="entry name" value="Cyt_c-like_dom"/>
</dbReference>
<dbReference type="Gene3D" id="1.10.760.10">
    <property type="entry name" value="Cytochrome c-like domain"/>
    <property type="match status" value="1"/>
</dbReference>
<dbReference type="PRINTS" id="PR00604">
    <property type="entry name" value="CYTCHRMECIAB"/>
</dbReference>
<dbReference type="AlphaFoldDB" id="Q02A35"/>
<dbReference type="SUPFAM" id="SSF46626">
    <property type="entry name" value="Cytochrome c"/>
    <property type="match status" value="1"/>
</dbReference>
<evidence type="ECO:0000259" key="8">
    <source>
        <dbReference type="PROSITE" id="PS51007"/>
    </source>
</evidence>
<evidence type="ECO:0000256" key="1">
    <source>
        <dbReference type="ARBA" id="ARBA00022448"/>
    </source>
</evidence>
<dbReference type="InParanoid" id="Q02A35"/>
<name>Q02A35_SOLUE</name>
<reference evidence="9" key="1">
    <citation type="submission" date="2006-10" db="EMBL/GenBank/DDBJ databases">
        <title>Complete sequence of Solibacter usitatus Ellin6076.</title>
        <authorList>
            <consortium name="US DOE Joint Genome Institute"/>
            <person name="Copeland A."/>
            <person name="Lucas S."/>
            <person name="Lapidus A."/>
            <person name="Barry K."/>
            <person name="Detter J.C."/>
            <person name="Glavina del Rio T."/>
            <person name="Hammon N."/>
            <person name="Israni S."/>
            <person name="Dalin E."/>
            <person name="Tice H."/>
            <person name="Pitluck S."/>
            <person name="Thompson L.S."/>
            <person name="Brettin T."/>
            <person name="Bruce D."/>
            <person name="Han C."/>
            <person name="Tapia R."/>
            <person name="Gilna P."/>
            <person name="Schmutz J."/>
            <person name="Larimer F."/>
            <person name="Land M."/>
            <person name="Hauser L."/>
            <person name="Kyrpides N."/>
            <person name="Mikhailova N."/>
            <person name="Janssen P.H."/>
            <person name="Kuske C.R."/>
            <person name="Richardson P."/>
        </authorList>
    </citation>
    <scope>NUCLEOTIDE SEQUENCE</scope>
    <source>
        <strain evidence="9">Ellin6076</strain>
    </source>
</reference>
<dbReference type="Pfam" id="PF00034">
    <property type="entry name" value="Cytochrom_C"/>
    <property type="match status" value="1"/>
</dbReference>
<dbReference type="STRING" id="234267.Acid_1097"/>
<dbReference type="InterPro" id="IPR002327">
    <property type="entry name" value="Cyt_c_1A/1B"/>
</dbReference>
<dbReference type="GO" id="GO:0020037">
    <property type="term" value="F:heme binding"/>
    <property type="evidence" value="ECO:0007669"/>
    <property type="project" value="InterPro"/>
</dbReference>
<gene>
    <name evidence="9" type="ordered locus">Acid_1097</name>
</gene>
<organism evidence="9">
    <name type="scientific">Solibacter usitatus (strain Ellin6076)</name>
    <dbReference type="NCBI Taxonomy" id="234267"/>
    <lineage>
        <taxon>Bacteria</taxon>
        <taxon>Pseudomonadati</taxon>
        <taxon>Acidobacteriota</taxon>
        <taxon>Terriglobia</taxon>
        <taxon>Bryobacterales</taxon>
        <taxon>Solibacteraceae</taxon>
        <taxon>Candidatus Solibacter</taxon>
    </lineage>
</organism>
<evidence type="ECO:0000256" key="4">
    <source>
        <dbReference type="ARBA" id="ARBA00022982"/>
    </source>
</evidence>
<dbReference type="eggNOG" id="COG3474">
    <property type="taxonomic scope" value="Bacteria"/>
</dbReference>
<keyword evidence="4" id="KW-0249">Electron transport</keyword>
<feature type="signal peptide" evidence="7">
    <location>
        <begin position="1"/>
        <end position="19"/>
    </location>
</feature>
<evidence type="ECO:0000256" key="2">
    <source>
        <dbReference type="ARBA" id="ARBA00022617"/>
    </source>
</evidence>
<evidence type="ECO:0000256" key="5">
    <source>
        <dbReference type="ARBA" id="ARBA00023004"/>
    </source>
</evidence>
<dbReference type="PROSITE" id="PS51007">
    <property type="entry name" value="CYTC"/>
    <property type="match status" value="1"/>
</dbReference>
<keyword evidence="3 6" id="KW-0479">Metal-binding</keyword>
<keyword evidence="1" id="KW-0813">Transport</keyword>
<proteinExistence type="predicted"/>